<evidence type="ECO:0000256" key="7">
    <source>
        <dbReference type="ARBA" id="ARBA00023136"/>
    </source>
</evidence>
<dbReference type="Pfam" id="PF00005">
    <property type="entry name" value="ABC_tran"/>
    <property type="match status" value="1"/>
</dbReference>
<dbReference type="RefSeq" id="WP_191210276.1">
    <property type="nucleotide sequence ID" value="NZ_BAABKL010000050.1"/>
</dbReference>
<dbReference type="PANTHER" id="PTHR42711:SF19">
    <property type="entry name" value="DOXORUBICIN RESISTANCE ATP-BINDING PROTEIN DRRA"/>
    <property type="match status" value="1"/>
</dbReference>
<dbReference type="InterPro" id="IPR050763">
    <property type="entry name" value="ABC_transporter_ATP-binding"/>
</dbReference>
<comment type="subcellular location">
    <subcellularLocation>
        <location evidence="1">Cell membrane</location>
        <topology evidence="1">Peripheral membrane protein</topology>
        <orientation evidence="1">Cytoplasmic side</orientation>
    </subcellularLocation>
</comment>
<keyword evidence="6" id="KW-1278">Translocase</keyword>
<dbReference type="PROSITE" id="PS00211">
    <property type="entry name" value="ABC_TRANSPORTER_1"/>
    <property type="match status" value="1"/>
</dbReference>
<keyword evidence="7" id="KW-0472">Membrane</keyword>
<evidence type="ECO:0000313" key="13">
    <source>
        <dbReference type="Proteomes" id="UP000632289"/>
    </source>
</evidence>
<keyword evidence="5 12" id="KW-0067">ATP-binding</keyword>
<dbReference type="SUPFAM" id="SSF52540">
    <property type="entry name" value="P-loop containing nucleoside triphosphate hydrolases"/>
    <property type="match status" value="1"/>
</dbReference>
<dbReference type="PROSITE" id="PS50893">
    <property type="entry name" value="ABC_TRANSPORTER_2"/>
    <property type="match status" value="1"/>
</dbReference>
<dbReference type="InterPro" id="IPR017871">
    <property type="entry name" value="ABC_transporter-like_CS"/>
</dbReference>
<dbReference type="GO" id="GO:0043215">
    <property type="term" value="P:daunorubicin transport"/>
    <property type="evidence" value="ECO:0007669"/>
    <property type="project" value="InterPro"/>
</dbReference>
<feature type="compositionally biased region" description="Polar residues" evidence="10">
    <location>
        <begin position="340"/>
        <end position="349"/>
    </location>
</feature>
<dbReference type="InterPro" id="IPR025302">
    <property type="entry name" value="DrrA1/2-like_C"/>
</dbReference>
<dbReference type="GO" id="GO:0016887">
    <property type="term" value="F:ATP hydrolysis activity"/>
    <property type="evidence" value="ECO:0007669"/>
    <property type="project" value="InterPro"/>
</dbReference>
<keyword evidence="2" id="KW-0813">Transport</keyword>
<dbReference type="InterPro" id="IPR003593">
    <property type="entry name" value="AAA+_ATPase"/>
</dbReference>
<keyword evidence="8" id="KW-0046">Antibiotic resistance</keyword>
<evidence type="ECO:0000256" key="8">
    <source>
        <dbReference type="ARBA" id="ARBA00023251"/>
    </source>
</evidence>
<evidence type="ECO:0000256" key="6">
    <source>
        <dbReference type="ARBA" id="ARBA00022967"/>
    </source>
</evidence>
<reference evidence="12" key="1">
    <citation type="submission" date="2020-09" db="EMBL/GenBank/DDBJ databases">
        <title>Secondary metabolite and genome analysis of marine Streptomyces chumphonensis KK1-2T.</title>
        <authorList>
            <person name="Phongsopitanun W."/>
            <person name="Kanchanasin P."/>
            <person name="Pittayakhajonwut P."/>
            <person name="Suwanborirux K."/>
            <person name="Tanasupawat S."/>
        </authorList>
    </citation>
    <scope>NUCLEOTIDE SEQUENCE</scope>
    <source>
        <strain evidence="12">KK1-2</strain>
    </source>
</reference>
<dbReference type="InterPro" id="IPR027417">
    <property type="entry name" value="P-loop_NTPase"/>
</dbReference>
<dbReference type="InterPro" id="IPR005894">
    <property type="entry name" value="DrrA"/>
</dbReference>
<evidence type="ECO:0000313" key="12">
    <source>
        <dbReference type="EMBL" id="MBD3932986.1"/>
    </source>
</evidence>
<protein>
    <submittedName>
        <fullName evidence="12">ATP-binding cassette domain-containing protein</fullName>
    </submittedName>
</protein>
<proteinExistence type="inferred from homology"/>
<sequence>MHHDRPTDHAVLAEGLHKRYGKGPSAKPALSGFDLAVPAGSVYGLLGPNGAGKTTAVRILATLLTADGGRARVGGHDVATQPRLVRRQIGFTGQYAAVDEILSGRQNLEMFGRLFHLGPATARARARELLEQFRLTDAADRVVSGYSGGMRRRLDLAASLVLAPKVLFLDEPTTGLDPRARNEVWDAVRELAAAGTTVLLTTQYLEEADRLADRIAVISAPDGEGGRTIADDTPEALKNRIGGDQVEVVAAGPEHLAAVEKVVARVGRAAPRTEAETLRVSAPVADRVEALTEVARQLRDEAVDVVDLAVRRPTLDEVFLRLTGSPAENTTRSEGADGAGTTSQEVTAA</sequence>
<dbReference type="GO" id="GO:0005524">
    <property type="term" value="F:ATP binding"/>
    <property type="evidence" value="ECO:0007669"/>
    <property type="project" value="UniProtKB-KW"/>
</dbReference>
<accession>A0A927IE52</accession>
<dbReference type="EMBL" id="JACXYU010000007">
    <property type="protein sequence ID" value="MBD3932986.1"/>
    <property type="molecule type" value="Genomic_DNA"/>
</dbReference>
<dbReference type="SMART" id="SM00382">
    <property type="entry name" value="AAA"/>
    <property type="match status" value="1"/>
</dbReference>
<comment type="similarity">
    <text evidence="9">Belongs to the ABC transporter superfamily. Drug exporter-1 (DrugE1) (TC 3.A.1.105) family.</text>
</comment>
<gene>
    <name evidence="12" type="ORF">IF129_15680</name>
</gene>
<dbReference type="GO" id="GO:0005886">
    <property type="term" value="C:plasma membrane"/>
    <property type="evidence" value="ECO:0007669"/>
    <property type="project" value="UniProtKB-SubCell"/>
</dbReference>
<evidence type="ECO:0000256" key="1">
    <source>
        <dbReference type="ARBA" id="ARBA00004413"/>
    </source>
</evidence>
<dbReference type="AlphaFoldDB" id="A0A927IE52"/>
<keyword evidence="13" id="KW-1185">Reference proteome</keyword>
<evidence type="ECO:0000256" key="10">
    <source>
        <dbReference type="SAM" id="MobiDB-lite"/>
    </source>
</evidence>
<evidence type="ECO:0000256" key="5">
    <source>
        <dbReference type="ARBA" id="ARBA00022840"/>
    </source>
</evidence>
<dbReference type="Proteomes" id="UP000632289">
    <property type="component" value="Unassembled WGS sequence"/>
</dbReference>
<evidence type="ECO:0000256" key="4">
    <source>
        <dbReference type="ARBA" id="ARBA00022741"/>
    </source>
</evidence>
<dbReference type="InterPro" id="IPR003439">
    <property type="entry name" value="ABC_transporter-like_ATP-bd"/>
</dbReference>
<keyword evidence="4" id="KW-0547">Nucleotide-binding</keyword>
<dbReference type="NCBIfam" id="TIGR01188">
    <property type="entry name" value="drrA"/>
    <property type="match status" value="1"/>
</dbReference>
<name>A0A927IE52_9ACTN</name>
<feature type="domain" description="ABC transporter" evidence="11">
    <location>
        <begin position="11"/>
        <end position="250"/>
    </location>
</feature>
<dbReference type="PANTHER" id="PTHR42711">
    <property type="entry name" value="ABC TRANSPORTER ATP-BINDING PROTEIN"/>
    <property type="match status" value="1"/>
</dbReference>
<evidence type="ECO:0000256" key="2">
    <source>
        <dbReference type="ARBA" id="ARBA00022448"/>
    </source>
</evidence>
<dbReference type="GO" id="GO:0046677">
    <property type="term" value="P:response to antibiotic"/>
    <property type="evidence" value="ECO:0007669"/>
    <property type="project" value="UniProtKB-KW"/>
</dbReference>
<evidence type="ECO:0000259" key="11">
    <source>
        <dbReference type="PROSITE" id="PS50893"/>
    </source>
</evidence>
<evidence type="ECO:0000256" key="9">
    <source>
        <dbReference type="ARBA" id="ARBA00049985"/>
    </source>
</evidence>
<evidence type="ECO:0000256" key="3">
    <source>
        <dbReference type="ARBA" id="ARBA00022475"/>
    </source>
</evidence>
<dbReference type="GO" id="GO:1900753">
    <property type="term" value="P:doxorubicin transport"/>
    <property type="evidence" value="ECO:0007669"/>
    <property type="project" value="InterPro"/>
</dbReference>
<feature type="region of interest" description="Disordered" evidence="10">
    <location>
        <begin position="326"/>
        <end position="349"/>
    </location>
</feature>
<organism evidence="12 13">
    <name type="scientific">Streptomyces chumphonensis</name>
    <dbReference type="NCBI Taxonomy" id="1214925"/>
    <lineage>
        <taxon>Bacteria</taxon>
        <taxon>Bacillati</taxon>
        <taxon>Actinomycetota</taxon>
        <taxon>Actinomycetes</taxon>
        <taxon>Kitasatosporales</taxon>
        <taxon>Streptomycetaceae</taxon>
        <taxon>Streptomyces</taxon>
    </lineage>
</organism>
<keyword evidence="3" id="KW-1003">Cell membrane</keyword>
<comment type="caution">
    <text evidence="12">The sequence shown here is derived from an EMBL/GenBank/DDBJ whole genome shotgun (WGS) entry which is preliminary data.</text>
</comment>
<dbReference type="Pfam" id="PF13732">
    <property type="entry name" value="DrrA1-3_C"/>
    <property type="match status" value="1"/>
</dbReference>
<dbReference type="Gene3D" id="3.40.50.300">
    <property type="entry name" value="P-loop containing nucleotide triphosphate hydrolases"/>
    <property type="match status" value="1"/>
</dbReference>